<dbReference type="GO" id="GO:0005576">
    <property type="term" value="C:extracellular region"/>
    <property type="evidence" value="ECO:0007669"/>
    <property type="project" value="UniProtKB-SubCell"/>
</dbReference>
<dbReference type="AlphaFoldDB" id="A0AAD5RHR6"/>
<evidence type="ECO:0000256" key="2">
    <source>
        <dbReference type="ARBA" id="ARBA00004613"/>
    </source>
</evidence>
<dbReference type="GO" id="GO:0098552">
    <property type="term" value="C:side of membrane"/>
    <property type="evidence" value="ECO:0007669"/>
    <property type="project" value="UniProtKB-KW"/>
</dbReference>
<feature type="compositionally biased region" description="Polar residues" evidence="9">
    <location>
        <begin position="176"/>
        <end position="186"/>
    </location>
</feature>
<evidence type="ECO:0000256" key="4">
    <source>
        <dbReference type="ARBA" id="ARBA00022525"/>
    </source>
</evidence>
<dbReference type="InterPro" id="IPR008427">
    <property type="entry name" value="Extracellular_membr_CFEM_dom"/>
</dbReference>
<keyword evidence="4" id="KW-0964">Secreted</keyword>
<dbReference type="EMBL" id="JAKWBI020000578">
    <property type="protein sequence ID" value="KAJ2893683.1"/>
    <property type="molecule type" value="Genomic_DNA"/>
</dbReference>
<keyword evidence="5" id="KW-0336">GPI-anchor</keyword>
<proteinExistence type="inferred from homology"/>
<keyword evidence="8" id="KW-0449">Lipoprotein</keyword>
<reference evidence="11" key="1">
    <citation type="submission" date="2022-07" db="EMBL/GenBank/DDBJ databases">
        <title>Draft genome sequence of Zalerion maritima ATCC 34329, a (micro)plastics degrading marine fungus.</title>
        <authorList>
            <person name="Paco A."/>
            <person name="Goncalves M.F.M."/>
            <person name="Rocha-Santos T.A.P."/>
            <person name="Alves A."/>
        </authorList>
    </citation>
    <scope>NUCLEOTIDE SEQUENCE</scope>
    <source>
        <strain evidence="11">ATCC 34329</strain>
    </source>
</reference>
<keyword evidence="12" id="KW-1185">Reference proteome</keyword>
<evidence type="ECO:0000313" key="12">
    <source>
        <dbReference type="Proteomes" id="UP001201980"/>
    </source>
</evidence>
<evidence type="ECO:0000256" key="5">
    <source>
        <dbReference type="ARBA" id="ARBA00022622"/>
    </source>
</evidence>
<evidence type="ECO:0000256" key="8">
    <source>
        <dbReference type="ARBA" id="ARBA00023288"/>
    </source>
</evidence>
<protein>
    <recommendedName>
        <fullName evidence="10">CFEM domain-containing protein</fullName>
    </recommendedName>
</protein>
<keyword evidence="6" id="KW-0732">Signal</keyword>
<gene>
    <name evidence="11" type="ORF">MKZ38_008330</name>
</gene>
<feature type="domain" description="CFEM" evidence="10">
    <location>
        <begin position="75"/>
        <end position="129"/>
    </location>
</feature>
<keyword evidence="7" id="KW-1015">Disulfide bond</keyword>
<comment type="subcellular location">
    <subcellularLocation>
        <location evidence="1">Membrane</location>
        <topology evidence="1">Lipid-anchor</topology>
        <topology evidence="1">GPI-anchor</topology>
    </subcellularLocation>
    <subcellularLocation>
        <location evidence="2">Secreted</location>
    </subcellularLocation>
</comment>
<evidence type="ECO:0000256" key="6">
    <source>
        <dbReference type="ARBA" id="ARBA00022729"/>
    </source>
</evidence>
<evidence type="ECO:0000256" key="7">
    <source>
        <dbReference type="ARBA" id="ARBA00023157"/>
    </source>
</evidence>
<name>A0AAD5RHR6_9PEZI</name>
<comment type="caution">
    <text evidence="11">The sequence shown here is derived from an EMBL/GenBank/DDBJ whole genome shotgun (WGS) entry which is preliminary data.</text>
</comment>
<evidence type="ECO:0000256" key="3">
    <source>
        <dbReference type="ARBA" id="ARBA00010031"/>
    </source>
</evidence>
<keyword evidence="5" id="KW-0472">Membrane</keyword>
<accession>A0AAD5RHR6</accession>
<evidence type="ECO:0000256" key="1">
    <source>
        <dbReference type="ARBA" id="ARBA00004589"/>
    </source>
</evidence>
<evidence type="ECO:0000313" key="11">
    <source>
        <dbReference type="EMBL" id="KAJ2893683.1"/>
    </source>
</evidence>
<evidence type="ECO:0000256" key="9">
    <source>
        <dbReference type="SAM" id="MobiDB-lite"/>
    </source>
</evidence>
<feature type="compositionally biased region" description="Basic and acidic residues" evidence="9">
    <location>
        <begin position="193"/>
        <end position="202"/>
    </location>
</feature>
<dbReference type="Proteomes" id="UP001201980">
    <property type="component" value="Unassembled WGS sequence"/>
</dbReference>
<comment type="similarity">
    <text evidence="3">Belongs to the RBT5 family.</text>
</comment>
<feature type="region of interest" description="Disordered" evidence="9">
    <location>
        <begin position="159"/>
        <end position="205"/>
    </location>
</feature>
<sequence length="281" mass="30260">MNPEDQAVYPLVWFHVGVVIHSVRELEITGTSTIRNVNQDRAHEYSILSVRTNVRLALLFLVAGGPSFAQIYLYTLPSCAQDCVSDAFADLDCIDPACLCDSGVLDDVFDNVGSCFDGDCSKGDTLAALDNLCVDYFGSAGSTVTAPGEDLTTTILTATEIETETETDTTARGSEDQTTTSDSSVAKTAVAESDEHPERSANDKLVIGLSGDLAKDKDVSEFSAEMGSGIDSEGKQLPELPLTADQNRTVIRREVKDHTGLMHWSELDASSNERQRLELPG</sequence>
<evidence type="ECO:0000259" key="10">
    <source>
        <dbReference type="Pfam" id="PF05730"/>
    </source>
</evidence>
<keyword evidence="5" id="KW-0325">Glycoprotein</keyword>
<organism evidence="11 12">
    <name type="scientific">Zalerion maritima</name>
    <dbReference type="NCBI Taxonomy" id="339359"/>
    <lineage>
        <taxon>Eukaryota</taxon>
        <taxon>Fungi</taxon>
        <taxon>Dikarya</taxon>
        <taxon>Ascomycota</taxon>
        <taxon>Pezizomycotina</taxon>
        <taxon>Sordariomycetes</taxon>
        <taxon>Lulworthiomycetidae</taxon>
        <taxon>Lulworthiales</taxon>
        <taxon>Lulworthiaceae</taxon>
        <taxon>Zalerion</taxon>
    </lineage>
</organism>
<dbReference type="Pfam" id="PF05730">
    <property type="entry name" value="CFEM"/>
    <property type="match status" value="1"/>
</dbReference>